<organism evidence="2 3">
    <name type="scientific">Hypsizygus marmoreus</name>
    <name type="common">White beech mushroom</name>
    <name type="synonym">Agaricus marmoreus</name>
    <dbReference type="NCBI Taxonomy" id="39966"/>
    <lineage>
        <taxon>Eukaryota</taxon>
        <taxon>Fungi</taxon>
        <taxon>Dikarya</taxon>
        <taxon>Basidiomycota</taxon>
        <taxon>Agaricomycotina</taxon>
        <taxon>Agaricomycetes</taxon>
        <taxon>Agaricomycetidae</taxon>
        <taxon>Agaricales</taxon>
        <taxon>Tricholomatineae</taxon>
        <taxon>Lyophyllaceae</taxon>
        <taxon>Hypsizygus</taxon>
    </lineage>
</organism>
<dbReference type="EMBL" id="LUEZ02000002">
    <property type="protein sequence ID" value="RDB31016.1"/>
    <property type="molecule type" value="Genomic_DNA"/>
</dbReference>
<proteinExistence type="predicted"/>
<reference evidence="2" key="1">
    <citation type="submission" date="2018-04" db="EMBL/GenBank/DDBJ databases">
        <title>Whole genome sequencing of Hypsizygus marmoreus.</title>
        <authorList>
            <person name="Choi I.-G."/>
            <person name="Min B."/>
            <person name="Kim J.-G."/>
            <person name="Kim S."/>
            <person name="Oh Y.-L."/>
            <person name="Kong W.-S."/>
            <person name="Park H."/>
            <person name="Jeong J."/>
            <person name="Song E.-S."/>
        </authorList>
    </citation>
    <scope>NUCLEOTIDE SEQUENCE [LARGE SCALE GENOMIC DNA]</scope>
    <source>
        <strain evidence="2">51987-8</strain>
    </source>
</reference>
<sequence length="712" mass="75823">MPPKKNGKQKSPSKPSRTIDQKVVITEDDISQLLSQSLARDPPSAIKISSGNGKRKAIRRSSSAGSDIQVIEASTASPKKRRTVQASSDTASASKVSSSGDASAPSALLEKLDAVSTMSDAELAGSAAVSPTRSMRPRFVHFPLLFNSSLDAGHPCSRTIVKSAKARAADIEEEEKLKKPKKSLQRIKVEADAAQTAWELLKAPAQKEDVKQSSSVRLGSPINLCSDEEDLPEASAITSLPAKTRRKVAPVVISDDEGPQSLPPPAKFSQNPFVNDEAIEANNSDDVEAHGQAGDTSYDVYKRQHLHRSPAKTRRKVAQVVISDDEGPPSSPAPAKSSQNPFVDDEAIEANNSDDVEAHGQAGDTSYGADAEDGSLSDAALGSDNGNGSDGSGADNSDAEVAKVLENEPEVPENAVMQPSLWNKDLKPIYQNLPFIETLVTIKPFGYNGANAFTTMRVAVEDMVAAMHPQDVKCLVAGLRFVKASPYLNTARIDPSELCCDGNRLKWADTRGSAICIMVGLVTDCCLISVGLGGHANNRYNVHKITIAPAPQEMRRDISVWGKVMGFTSASGPMTEDGFEFLTFGEGKGISSGSSAPSTPKKATSRFAKPLQTPVSALQGGASGQALLFTTQVPIYDGRADHGMPFEFTAKDFHGLKSWPRYKENKHDIPVDSVVAVGYTVGTYLSSISNARNISPNIQFVIVLGVPTIEIG</sequence>
<feature type="compositionally biased region" description="Acidic residues" evidence="1">
    <location>
        <begin position="277"/>
        <end position="286"/>
    </location>
</feature>
<feature type="compositionally biased region" description="Polar residues" evidence="1">
    <location>
        <begin position="60"/>
        <end position="77"/>
    </location>
</feature>
<feature type="region of interest" description="Disordered" evidence="1">
    <location>
        <begin position="356"/>
        <end position="397"/>
    </location>
</feature>
<comment type="caution">
    <text evidence="2">The sequence shown here is derived from an EMBL/GenBank/DDBJ whole genome shotgun (WGS) entry which is preliminary data.</text>
</comment>
<feature type="compositionally biased region" description="Basic residues" evidence="1">
    <location>
        <begin position="303"/>
        <end position="317"/>
    </location>
</feature>
<dbReference type="InParanoid" id="A0A369KJ84"/>
<dbReference type="AlphaFoldDB" id="A0A369KJ84"/>
<feature type="region of interest" description="Disordered" evidence="1">
    <location>
        <begin position="1"/>
        <end position="22"/>
    </location>
</feature>
<feature type="compositionally biased region" description="Polar residues" evidence="1">
    <location>
        <begin position="9"/>
        <end position="18"/>
    </location>
</feature>
<evidence type="ECO:0000313" key="3">
    <source>
        <dbReference type="Proteomes" id="UP000076154"/>
    </source>
</evidence>
<dbReference type="OrthoDB" id="3068821at2759"/>
<dbReference type="Proteomes" id="UP000076154">
    <property type="component" value="Unassembled WGS sequence"/>
</dbReference>
<evidence type="ECO:0000256" key="1">
    <source>
        <dbReference type="SAM" id="MobiDB-lite"/>
    </source>
</evidence>
<name>A0A369KJ84_HYPMA</name>
<keyword evidence="3" id="KW-1185">Reference proteome</keyword>
<accession>A0A369KJ84</accession>
<feature type="region of interest" description="Disordered" evidence="1">
    <location>
        <begin position="244"/>
        <end position="340"/>
    </location>
</feature>
<protein>
    <submittedName>
        <fullName evidence="2">Uncharacterized protein</fullName>
    </submittedName>
</protein>
<evidence type="ECO:0000313" key="2">
    <source>
        <dbReference type="EMBL" id="RDB31016.1"/>
    </source>
</evidence>
<feature type="compositionally biased region" description="Low complexity" evidence="1">
    <location>
        <begin position="86"/>
        <end position="105"/>
    </location>
</feature>
<feature type="compositionally biased region" description="Low complexity" evidence="1">
    <location>
        <begin position="382"/>
        <end position="396"/>
    </location>
</feature>
<dbReference type="STRING" id="39966.A0A369KJ84"/>
<feature type="region of interest" description="Disordered" evidence="1">
    <location>
        <begin position="34"/>
        <end position="105"/>
    </location>
</feature>
<gene>
    <name evidence="2" type="ORF">Hypma_000106</name>
</gene>